<comment type="domain">
    <text evidence="10">Contains a pseudokinase domain. The protein kinase domain is predicted to be catalytically inactive because some of the residues important for catalytic activity are substituted and it lacks the equivalent of the binding site for a peptide substrate. However, it has retained an ATP-binding site and ATP-binding is required for mRNA degradation, stimulating the activity of the PAN2 nuclease in vitro. The nucleotide-binding site is juxtaposed to the RNase active site of PAN2 in the complex and may actually bind nucleosides of a poly(A) RNA rather than ATP, feeding the poly(A)-tail to the active site of the deadenylase and thus increasing the efficiency with which this distributive enzyme degrades oligo(A) RNAs.</text>
</comment>
<feature type="compositionally biased region" description="Polar residues" evidence="12">
    <location>
        <begin position="128"/>
        <end position="141"/>
    </location>
</feature>
<evidence type="ECO:0000259" key="13">
    <source>
        <dbReference type="PROSITE" id="PS50011"/>
    </source>
</evidence>
<feature type="zinc finger region" description="C3H1-type" evidence="11">
    <location>
        <begin position="8"/>
        <end position="37"/>
    </location>
</feature>
<evidence type="ECO:0000256" key="2">
    <source>
        <dbReference type="ARBA" id="ARBA00022490"/>
    </source>
</evidence>
<protein>
    <recommendedName>
        <fullName evidence="10">PAN2-PAN3 deadenylation complex subunit PAN3</fullName>
    </recommendedName>
    <alternativeName>
        <fullName evidence="10">PAB1P-dependent poly(A)-specific ribonuclease</fullName>
    </alternativeName>
    <alternativeName>
        <fullName evidence="10">Poly(A)-nuclease deadenylation complex subunit 3</fullName>
        <shortName evidence="10">PAN deadenylation complex subunit 3</shortName>
    </alternativeName>
</protein>
<dbReference type="GeneID" id="28724204"/>
<dbReference type="FunFam" id="1.10.287.3700:FF:000002">
    <property type="entry name" value="PAN2-PAN3 deadenylation complex subunit PAN3"/>
    <property type="match status" value="1"/>
</dbReference>
<evidence type="ECO:0000256" key="6">
    <source>
        <dbReference type="ARBA" id="ARBA00022771"/>
    </source>
</evidence>
<dbReference type="GO" id="GO:0006397">
    <property type="term" value="P:mRNA processing"/>
    <property type="evidence" value="ECO:0007669"/>
    <property type="project" value="UniProtKB-KW"/>
</dbReference>
<evidence type="ECO:0000256" key="11">
    <source>
        <dbReference type="PROSITE-ProRule" id="PRU00723"/>
    </source>
</evidence>
<dbReference type="Gene3D" id="6.10.250.3160">
    <property type="match status" value="1"/>
</dbReference>
<evidence type="ECO:0000256" key="5">
    <source>
        <dbReference type="ARBA" id="ARBA00022741"/>
    </source>
</evidence>
<dbReference type="PROSITE" id="PS50011">
    <property type="entry name" value="PROTEIN_KINASE_DOM"/>
    <property type="match status" value="1"/>
</dbReference>
<evidence type="ECO:0000256" key="3">
    <source>
        <dbReference type="ARBA" id="ARBA00022664"/>
    </source>
</evidence>
<dbReference type="GO" id="GO:0008143">
    <property type="term" value="F:poly(A) binding"/>
    <property type="evidence" value="ECO:0007669"/>
    <property type="project" value="TreeGrafter"/>
</dbReference>
<feature type="region of interest" description="Disordered" evidence="12">
    <location>
        <begin position="128"/>
        <end position="172"/>
    </location>
</feature>
<dbReference type="InterPro" id="IPR041332">
    <property type="entry name" value="Pan3_CK"/>
</dbReference>
<dbReference type="InterPro" id="IPR000571">
    <property type="entry name" value="Znf_CCCH"/>
</dbReference>
<evidence type="ECO:0000313" key="15">
    <source>
        <dbReference type="EMBL" id="AMD20935.1"/>
    </source>
</evidence>
<dbReference type="GO" id="GO:0008270">
    <property type="term" value="F:zinc ion binding"/>
    <property type="evidence" value="ECO:0007669"/>
    <property type="project" value="UniProtKB-KW"/>
</dbReference>
<dbReference type="EMBL" id="CP014244">
    <property type="protein sequence ID" value="AMD20935.1"/>
    <property type="molecule type" value="Genomic_DNA"/>
</dbReference>
<sequence>MNKSKTDWAKDTPCKNITIYGYCKYEKDGCIFNHGKTGGATFANATTTGGPTANIPPAVTNAPALNHTKSTFNVEKATSFTPSVAIPDFSTIQSFTPERIISPPSTDANNSSYPANFNPYGSDSFNPSATVSGSASASYQNPASGSNTAPAPPPPPPPPPSRPGPIAASGYMPTIAGTTFPTVYPPSHSILQYHLYAPDPPPHLQLPLKPNERTPETLFIPNSLREQLVKRNLSSLQVFPSGGTLPEVVGDYFGLVPLEFHNRQPNKSRYLGHQNSLYKVFSNLDGKVYIIRRIHDVKIVDVAQISVPFRKWQKVSCTNIVQIKDAFTSRAFGDSSLCVVYDYYAQSNTLYETHVASYTVTPVTQEYLWSYLVQLTNAIKEIHSHGLFINRMCLDKIIVTGDPGRIKLSDCGIFDILSYDKNCDITKKHQQDFKDLGSILFDLARKMTSTKEESIDNLDIDPSFKKALSYLLSDDKKDIFEFTALFSHKILDVINSYQKYSEYVEQNLMRELENGRLFRLMCKLNFIFGRLESSLHSSWSEAGDKFPIILFYDYVFHQVDENGRPVMDLSHVLRCLNKLDGGVSEKIILVTPDELNCIIISYKELKDLIDSTFRSMTQ</sequence>
<keyword evidence="2 10" id="KW-0963">Cytoplasm</keyword>
<keyword evidence="16" id="KW-1185">Reference proteome</keyword>
<dbReference type="GO" id="GO:0031251">
    <property type="term" value="C:PAN complex"/>
    <property type="evidence" value="ECO:0007669"/>
    <property type="project" value="UniProtKB-UniRule"/>
</dbReference>
<dbReference type="GO" id="GO:0004672">
    <property type="term" value="F:protein kinase activity"/>
    <property type="evidence" value="ECO:0007669"/>
    <property type="project" value="InterPro"/>
</dbReference>
<dbReference type="PANTHER" id="PTHR12272">
    <property type="entry name" value="DEADENYLATION COMPLEX SUBUNIT PAN3"/>
    <property type="match status" value="1"/>
</dbReference>
<feature type="region of interest" description="Knob domain" evidence="10">
    <location>
        <begin position="527"/>
        <end position="618"/>
    </location>
</feature>
<dbReference type="Pfam" id="PF18101">
    <property type="entry name" value="Pan3_CK"/>
    <property type="match status" value="1"/>
</dbReference>
<accession>A0A0X8HT08</accession>
<evidence type="ECO:0000256" key="7">
    <source>
        <dbReference type="ARBA" id="ARBA00022833"/>
    </source>
</evidence>
<dbReference type="RefSeq" id="XP_017987931.1">
    <property type="nucleotide sequence ID" value="XM_018132442.1"/>
</dbReference>
<feature type="compositionally biased region" description="Pro residues" evidence="12">
    <location>
        <begin position="150"/>
        <end position="163"/>
    </location>
</feature>
<evidence type="ECO:0000256" key="9">
    <source>
        <dbReference type="ARBA" id="ARBA00023054"/>
    </source>
</evidence>
<comment type="domain">
    <text evidence="10">The pseudokinase domain, the coiled-coil (CC), and C-terminal knob domain (CK) form a structural unit (PKC) that forms an extensive high-affinity interaction surface for PAN2.</text>
</comment>
<dbReference type="GO" id="GO:0000932">
    <property type="term" value="C:P-body"/>
    <property type="evidence" value="ECO:0007669"/>
    <property type="project" value="TreeGrafter"/>
</dbReference>
<name>A0A0X8HT08_9SACH</name>
<feature type="binding site" evidence="10">
    <location>
        <position position="292"/>
    </location>
    <ligand>
        <name>ATP</name>
        <dbReference type="ChEBI" id="CHEBI:30616"/>
    </ligand>
</feature>
<dbReference type="HAMAP" id="MF_03181">
    <property type="entry name" value="PAN3"/>
    <property type="match status" value="1"/>
</dbReference>
<comment type="similarity">
    <text evidence="10">Belongs to the protein kinase superfamily. PAN3 family.</text>
</comment>
<evidence type="ECO:0000256" key="12">
    <source>
        <dbReference type="SAM" id="MobiDB-lite"/>
    </source>
</evidence>
<gene>
    <name evidence="10" type="primary">PAN3</name>
    <name evidence="15" type="ORF">AW171_hschr42857</name>
</gene>
<dbReference type="Proteomes" id="UP000243052">
    <property type="component" value="Chromosome iv"/>
</dbReference>
<dbReference type="GO" id="GO:0005524">
    <property type="term" value="F:ATP binding"/>
    <property type="evidence" value="ECO:0007669"/>
    <property type="project" value="UniProtKB-UniRule"/>
</dbReference>
<evidence type="ECO:0000259" key="14">
    <source>
        <dbReference type="PROSITE" id="PS50103"/>
    </source>
</evidence>
<evidence type="ECO:0000313" key="16">
    <source>
        <dbReference type="Proteomes" id="UP000243052"/>
    </source>
</evidence>
<keyword evidence="7 11" id="KW-0862">Zinc</keyword>
<keyword evidence="3 10" id="KW-0507">mRNA processing</keyword>
<evidence type="ECO:0000256" key="10">
    <source>
        <dbReference type="HAMAP-Rule" id="MF_03181"/>
    </source>
</evidence>
<dbReference type="OrthoDB" id="204958at2759"/>
<feature type="coiled-coil region" evidence="10">
    <location>
        <begin position="488"/>
        <end position="526"/>
    </location>
</feature>
<comment type="caution">
    <text evidence="10">Lacks conserved residue(s) required for the propagation of feature annotation.</text>
</comment>
<comment type="subcellular location">
    <subcellularLocation>
        <location evidence="1 10">Cytoplasm</location>
    </subcellularLocation>
</comment>
<dbReference type="PROSITE" id="PS50103">
    <property type="entry name" value="ZF_C3H1"/>
    <property type="match status" value="1"/>
</dbReference>
<dbReference type="InterPro" id="IPR030844">
    <property type="entry name" value="PAN3"/>
</dbReference>
<dbReference type="PANTHER" id="PTHR12272:SF11">
    <property type="entry name" value="PAN2-PAN3 DEADENYLATION COMPLEX SUBUNIT PAN3"/>
    <property type="match status" value="1"/>
</dbReference>
<dbReference type="Pfam" id="PF25586">
    <property type="entry name" value="zf-CCCH_PAN3"/>
    <property type="match status" value="1"/>
</dbReference>
<evidence type="ECO:0000256" key="8">
    <source>
        <dbReference type="ARBA" id="ARBA00022840"/>
    </source>
</evidence>
<dbReference type="Gene3D" id="1.20.5.5160">
    <property type="match status" value="1"/>
</dbReference>
<keyword evidence="4 11" id="KW-0479">Metal-binding</keyword>
<dbReference type="Gene3D" id="1.10.287.3700">
    <property type="match status" value="1"/>
</dbReference>
<proteinExistence type="inferred from homology"/>
<dbReference type="GO" id="GO:0000289">
    <property type="term" value="P:nuclear-transcribed mRNA poly(A) tail shortening"/>
    <property type="evidence" value="ECO:0007669"/>
    <property type="project" value="UniProtKB-UniRule"/>
</dbReference>
<dbReference type="AlphaFoldDB" id="A0A0X8HT08"/>
<feature type="binding site" evidence="10">
    <location>
        <begin position="395"/>
        <end position="396"/>
    </location>
    <ligand>
        <name>ATP</name>
        <dbReference type="ChEBI" id="CHEBI:30616"/>
    </ligand>
</feature>
<keyword evidence="6 11" id="KW-0863">Zinc-finger</keyword>
<feature type="binding site" evidence="10">
    <location>
        <begin position="342"/>
        <end position="349"/>
    </location>
    <ligand>
        <name>ATP</name>
        <dbReference type="ChEBI" id="CHEBI:30616"/>
    </ligand>
</feature>
<evidence type="ECO:0000256" key="1">
    <source>
        <dbReference type="ARBA" id="ARBA00004496"/>
    </source>
</evidence>
<reference evidence="15 16" key="1">
    <citation type="submission" date="2016-01" db="EMBL/GenBank/DDBJ databases">
        <title>Genome sequence of the yeast Holleya sinecauda.</title>
        <authorList>
            <person name="Dietrich F.S."/>
        </authorList>
    </citation>
    <scope>NUCLEOTIDE SEQUENCE [LARGE SCALE GENOMIC DNA]</scope>
    <source>
        <strain evidence="15 16">ATCC 58844</strain>
    </source>
</reference>
<feature type="domain" description="Protein kinase" evidence="13">
    <location>
        <begin position="263"/>
        <end position="618"/>
    </location>
</feature>
<comment type="function">
    <text evidence="10">Regulatory subunit of the poly(A)-nuclease (PAN) deadenylation complex, one of two cytoplasmic mRNA deadenylases involved in mRNA turnover. PAN specifically shortens poly(A) tails of RNA and the activity is stimulated by poly(A)-binding protein PAB1. PAN deadenylation is followed by rapid degradation of the shortened mRNA tails by the CCR4-NOT complex. Deadenylated mRNAs are then degraded by two alternative mechanisms, namely exosome-mediated 3'-5' exonucleolytic degradation, or deadenlyation-dependent mRNA decaping and subsequent 5'-3' exonucleolytic degradation by XRN1. May also be involved in post-transcriptional maturation of mRNA poly(A) tails. PAN3 acts as a positive regulator for PAN activity, recruiting the catalytic subunit PAN2 to mRNA via its interaction with RNA and with PAB1.</text>
</comment>
<dbReference type="InterPro" id="IPR011009">
    <property type="entry name" value="Kinase-like_dom_sf"/>
</dbReference>
<dbReference type="InterPro" id="IPR000719">
    <property type="entry name" value="Prot_kinase_dom"/>
</dbReference>
<dbReference type="STRING" id="45286.A0A0X8HT08"/>
<keyword evidence="8 10" id="KW-0067">ATP-binding</keyword>
<dbReference type="Gene3D" id="1.10.510.10">
    <property type="entry name" value="Transferase(Phosphotransferase) domain 1"/>
    <property type="match status" value="1"/>
</dbReference>
<keyword evidence="5 10" id="KW-0547">Nucleotide-binding</keyword>
<feature type="domain" description="C3H1-type" evidence="14">
    <location>
        <begin position="8"/>
        <end position="37"/>
    </location>
</feature>
<dbReference type="SUPFAM" id="SSF56112">
    <property type="entry name" value="Protein kinase-like (PK-like)"/>
    <property type="match status" value="1"/>
</dbReference>
<organism evidence="15 16">
    <name type="scientific">Eremothecium sinecaudum</name>
    <dbReference type="NCBI Taxonomy" id="45286"/>
    <lineage>
        <taxon>Eukaryota</taxon>
        <taxon>Fungi</taxon>
        <taxon>Dikarya</taxon>
        <taxon>Ascomycota</taxon>
        <taxon>Saccharomycotina</taxon>
        <taxon>Saccharomycetes</taxon>
        <taxon>Saccharomycetales</taxon>
        <taxon>Saccharomycetaceae</taxon>
        <taxon>Eremothecium</taxon>
    </lineage>
</organism>
<comment type="subunit">
    <text evidence="10">Homodimer. Forms a heterotrimer with a catalytic subunit PAN2 to form the poly(A)-nuclease (PAN) deadenylation complex. Interacts (via PAM-2 motif) with poly(A)-binding protein PAB1 (via PABC domain), conferring substrate specificity of the enzyme complex.</text>
</comment>
<evidence type="ECO:0000256" key="4">
    <source>
        <dbReference type="ARBA" id="ARBA00022723"/>
    </source>
</evidence>
<comment type="domain">
    <text evidence="10">The N-terminal zinc finger binds to poly(A) RNA.</text>
</comment>
<keyword evidence="9 10" id="KW-0175">Coiled coil</keyword>